<feature type="domain" description="F-box associated beta-propeller type 3" evidence="1">
    <location>
        <begin position="9"/>
        <end position="308"/>
    </location>
</feature>
<protein>
    <recommendedName>
        <fullName evidence="1">F-box associated beta-propeller type 3 domain-containing protein</fullName>
    </recommendedName>
</protein>
<dbReference type="Pfam" id="PF08268">
    <property type="entry name" value="FBA_3"/>
    <property type="match status" value="1"/>
</dbReference>
<dbReference type="InterPro" id="IPR013187">
    <property type="entry name" value="F-box-assoc_dom_typ3"/>
</dbReference>
<name>A0ABQ7LMI0_BRACM</name>
<accession>A0ABQ7LMI0</accession>
<comment type="caution">
    <text evidence="2">The sequence shown here is derived from an EMBL/GenBank/DDBJ whole genome shotgun (WGS) entry which is preliminary data.</text>
</comment>
<organism evidence="2 3">
    <name type="scientific">Brassica rapa subsp. trilocularis</name>
    <dbReference type="NCBI Taxonomy" id="1813537"/>
    <lineage>
        <taxon>Eukaryota</taxon>
        <taxon>Viridiplantae</taxon>
        <taxon>Streptophyta</taxon>
        <taxon>Embryophyta</taxon>
        <taxon>Tracheophyta</taxon>
        <taxon>Spermatophyta</taxon>
        <taxon>Magnoliopsida</taxon>
        <taxon>eudicotyledons</taxon>
        <taxon>Gunneridae</taxon>
        <taxon>Pentapetalae</taxon>
        <taxon>rosids</taxon>
        <taxon>malvids</taxon>
        <taxon>Brassicales</taxon>
        <taxon>Brassicaceae</taxon>
        <taxon>Brassiceae</taxon>
        <taxon>Brassica</taxon>
    </lineage>
</organism>
<reference evidence="2 3" key="1">
    <citation type="submission" date="2021-03" db="EMBL/GenBank/DDBJ databases">
        <authorList>
            <person name="King G.J."/>
            <person name="Bancroft I."/>
            <person name="Baten A."/>
            <person name="Bloomfield J."/>
            <person name="Borpatragohain P."/>
            <person name="He Z."/>
            <person name="Irish N."/>
            <person name="Irwin J."/>
            <person name="Liu K."/>
            <person name="Mauleon R.P."/>
            <person name="Moore J."/>
            <person name="Morris R."/>
            <person name="Ostergaard L."/>
            <person name="Wang B."/>
            <person name="Wells R."/>
        </authorList>
    </citation>
    <scope>NUCLEOTIDE SEQUENCE [LARGE SCALE GENOMIC DNA]</scope>
    <source>
        <strain evidence="2">R-o-18</strain>
        <tissue evidence="2">Leaf</tissue>
    </source>
</reference>
<gene>
    <name evidence="2" type="primary">A08p001420.1_BraROA</name>
    <name evidence="2" type="ORF">IGI04_029324</name>
</gene>
<dbReference type="InterPro" id="IPR017451">
    <property type="entry name" value="F-box-assoc_interact_dom"/>
</dbReference>
<dbReference type="Proteomes" id="UP000823674">
    <property type="component" value="Chromosome A08"/>
</dbReference>
<proteinExistence type="predicted"/>
<dbReference type="PANTHER" id="PTHR31111">
    <property type="entry name" value="BNAA05G37150D PROTEIN-RELATED"/>
    <property type="match status" value="1"/>
</dbReference>
<evidence type="ECO:0000313" key="3">
    <source>
        <dbReference type="Proteomes" id="UP000823674"/>
    </source>
</evidence>
<dbReference type="EMBL" id="JADBGQ010000007">
    <property type="protein sequence ID" value="KAG5387783.1"/>
    <property type="molecule type" value="Genomic_DNA"/>
</dbReference>
<evidence type="ECO:0000259" key="1">
    <source>
        <dbReference type="Pfam" id="PF08268"/>
    </source>
</evidence>
<dbReference type="NCBIfam" id="TIGR01640">
    <property type="entry name" value="F_box_assoc_1"/>
    <property type="match status" value="1"/>
</dbReference>
<sequence>MARSITRPRLLFTFKVEDKLLIFSSTQPQNVGGDNCSLVATRYKDFPKHFPTENRDDLSNGLACLHGPGRGRRVPIVCNPVTGEFIDLAKVKAAGTERSYIGYDPIKKKCKVLFLTSYGRHSHVVTFGAKKQRSTIECKRHTGQYGEICINAVLYYGAYFRKSKFDRKEYIACYDFMFEKFSFIERDWEMYSVSLFNYKGKLGAYKFDDNWAKKKLVLWVLEDAEKHKWSKSIFVLSHLYNEKIGHKCYIVGITSAGEIVFMPVGHVNPNFHLFFYNMERDTCTTVNIKRFEEFKHHSLHITTYLDYVENMMPL</sequence>
<keyword evidence="3" id="KW-1185">Reference proteome</keyword>
<dbReference type="PANTHER" id="PTHR31111:SF65">
    <property type="entry name" value="F-BOX DOMAIN-CONTAINING PROTEIN"/>
    <property type="match status" value="1"/>
</dbReference>
<evidence type="ECO:0000313" key="2">
    <source>
        <dbReference type="EMBL" id="KAG5387783.1"/>
    </source>
</evidence>